<sequence length="116" mass="13640">MRKDSEDFMSWLKYLDIEYLNETTCNAVSDLDINDPTDWSSIIELTMREDVTSFSSAARASMIKVLDDLADYPELEVRKLIDERVAMPFDTPLRDYLPFFEHVRRVLFDYAATKRT</sequence>
<dbReference type="RefSeq" id="WP_259449433.1">
    <property type="nucleotide sequence ID" value="NZ_CP119520.1"/>
</dbReference>
<name>A0ABT2BYW2_9BURK</name>
<comment type="caution">
    <text evidence="1">The sequence shown here is derived from an EMBL/GenBank/DDBJ whole genome shotgun (WGS) entry which is preliminary data.</text>
</comment>
<dbReference type="EMBL" id="JANUHC010000004">
    <property type="protein sequence ID" value="MCS0630320.1"/>
    <property type="molecule type" value="Genomic_DNA"/>
</dbReference>
<keyword evidence="2" id="KW-1185">Reference proteome</keyword>
<protein>
    <recommendedName>
        <fullName evidence="3">CdiI immunity protein domain-containing protein</fullName>
    </recommendedName>
</protein>
<dbReference type="Proteomes" id="UP001165263">
    <property type="component" value="Unassembled WGS sequence"/>
</dbReference>
<evidence type="ECO:0000313" key="2">
    <source>
        <dbReference type="Proteomes" id="UP001165263"/>
    </source>
</evidence>
<accession>A0ABT2BYW2</accession>
<evidence type="ECO:0008006" key="3">
    <source>
        <dbReference type="Google" id="ProtNLM"/>
    </source>
</evidence>
<reference evidence="1" key="1">
    <citation type="submission" date="2022-08" db="EMBL/GenBank/DDBJ databases">
        <title>Reclassification of Massilia species as members of the genera Telluria, Duganella, Pseudoduganella, Mokoshia gen. nov. and Zemynaea gen. nov. using orthogonal and non-orthogonal genome-based approaches.</title>
        <authorList>
            <person name="Bowman J.P."/>
        </authorList>
    </citation>
    <scope>NUCLEOTIDE SEQUENCE</scope>
    <source>
        <strain evidence="1">LMG 11547</strain>
    </source>
</reference>
<gene>
    <name evidence="1" type="ORF">NX786_13335</name>
</gene>
<proteinExistence type="predicted"/>
<organism evidence="1 2">
    <name type="scientific">Telluria mixta</name>
    <dbReference type="NCBI Taxonomy" id="34071"/>
    <lineage>
        <taxon>Bacteria</taxon>
        <taxon>Pseudomonadati</taxon>
        <taxon>Pseudomonadota</taxon>
        <taxon>Betaproteobacteria</taxon>
        <taxon>Burkholderiales</taxon>
        <taxon>Oxalobacteraceae</taxon>
        <taxon>Telluria group</taxon>
        <taxon>Telluria</taxon>
    </lineage>
</organism>
<evidence type="ECO:0000313" key="1">
    <source>
        <dbReference type="EMBL" id="MCS0630320.1"/>
    </source>
</evidence>